<name>A0A1I2MXF0_9BACL</name>
<dbReference type="Proteomes" id="UP000198752">
    <property type="component" value="Unassembled WGS sequence"/>
</dbReference>
<dbReference type="PRINTS" id="PR00996">
    <property type="entry name" value="CHERMTFRASE"/>
</dbReference>
<evidence type="ECO:0000259" key="6">
    <source>
        <dbReference type="PROSITE" id="PS50123"/>
    </source>
</evidence>
<dbReference type="RefSeq" id="WP_093669035.1">
    <property type="nucleotide sequence ID" value="NZ_FOOY01000003.1"/>
</dbReference>
<keyword evidence="8" id="KW-1185">Reference proteome</keyword>
<evidence type="ECO:0000256" key="1">
    <source>
        <dbReference type="ARBA" id="ARBA00001541"/>
    </source>
</evidence>
<dbReference type="InterPro" id="IPR000780">
    <property type="entry name" value="CheR_MeTrfase"/>
</dbReference>
<dbReference type="InterPro" id="IPR029063">
    <property type="entry name" value="SAM-dependent_MTases_sf"/>
</dbReference>
<gene>
    <name evidence="7" type="ORF">SAMN02982927_00122</name>
</gene>
<sequence length="263" mass="30927">MSGTIEQDYEQFKRLFFQLTGINLSLYKEEQMKRRLNSLRMRREIPTFVDYAHRLKEDKVLLDEILSRMTINVTEFFRNRPRWTILEGKIQEIASSGRQLKIWSAACSTGEEPYSLAILLSKYLPNMNFSIVATDIDRNVLEKASEGAYLEKAIQMLTPDERRHFSKKGFLYHVNPNLKQTIHFKQHDLLLDPIPGKFDLIVCRNVLIYFTEEGKKTIYMKLSDALRVNGVLFVGSTEQIFNASTFHLRSTETFFYEKMEDER</sequence>
<organism evidence="7 8">
    <name type="scientific">Sporolactobacillus nakayamae</name>
    <dbReference type="NCBI Taxonomy" id="269670"/>
    <lineage>
        <taxon>Bacteria</taxon>
        <taxon>Bacillati</taxon>
        <taxon>Bacillota</taxon>
        <taxon>Bacilli</taxon>
        <taxon>Bacillales</taxon>
        <taxon>Sporolactobacillaceae</taxon>
        <taxon>Sporolactobacillus</taxon>
    </lineage>
</organism>
<dbReference type="Pfam" id="PF01739">
    <property type="entry name" value="CheR"/>
    <property type="match status" value="1"/>
</dbReference>
<dbReference type="InterPro" id="IPR050903">
    <property type="entry name" value="Bact_Chemotaxis_MeTrfase"/>
</dbReference>
<dbReference type="PANTHER" id="PTHR24422:SF19">
    <property type="entry name" value="CHEMOTAXIS PROTEIN METHYLTRANSFERASE"/>
    <property type="match status" value="1"/>
</dbReference>
<comment type="catalytic activity">
    <reaction evidence="1">
        <text>L-glutamyl-[protein] + S-adenosyl-L-methionine = [protein]-L-glutamate 5-O-methyl ester + S-adenosyl-L-homocysteine</text>
        <dbReference type="Rhea" id="RHEA:24452"/>
        <dbReference type="Rhea" id="RHEA-COMP:10208"/>
        <dbReference type="Rhea" id="RHEA-COMP:10311"/>
        <dbReference type="ChEBI" id="CHEBI:29973"/>
        <dbReference type="ChEBI" id="CHEBI:57856"/>
        <dbReference type="ChEBI" id="CHEBI:59789"/>
        <dbReference type="ChEBI" id="CHEBI:82795"/>
        <dbReference type="EC" id="2.1.1.80"/>
    </reaction>
</comment>
<keyword evidence="3 7" id="KW-0489">Methyltransferase</keyword>
<dbReference type="EC" id="2.1.1.80" evidence="2"/>
<dbReference type="SUPFAM" id="SSF53335">
    <property type="entry name" value="S-adenosyl-L-methionine-dependent methyltransferases"/>
    <property type="match status" value="1"/>
</dbReference>
<proteinExistence type="predicted"/>
<dbReference type="PANTHER" id="PTHR24422">
    <property type="entry name" value="CHEMOTAXIS PROTEIN METHYLTRANSFERASE"/>
    <property type="match status" value="1"/>
</dbReference>
<keyword evidence="4 7" id="KW-0808">Transferase</keyword>
<dbReference type="InterPro" id="IPR022641">
    <property type="entry name" value="CheR_N"/>
</dbReference>
<evidence type="ECO:0000256" key="3">
    <source>
        <dbReference type="ARBA" id="ARBA00022603"/>
    </source>
</evidence>
<dbReference type="InterPro" id="IPR022642">
    <property type="entry name" value="CheR_C"/>
</dbReference>
<dbReference type="GO" id="GO:0032259">
    <property type="term" value="P:methylation"/>
    <property type="evidence" value="ECO:0007669"/>
    <property type="project" value="UniProtKB-KW"/>
</dbReference>
<evidence type="ECO:0000313" key="7">
    <source>
        <dbReference type="EMBL" id="SFF95560.1"/>
    </source>
</evidence>
<dbReference type="GO" id="GO:0008983">
    <property type="term" value="F:protein-glutamate O-methyltransferase activity"/>
    <property type="evidence" value="ECO:0007669"/>
    <property type="project" value="UniProtKB-EC"/>
</dbReference>
<dbReference type="Gene3D" id="3.40.50.150">
    <property type="entry name" value="Vaccinia Virus protein VP39"/>
    <property type="match status" value="1"/>
</dbReference>
<dbReference type="OrthoDB" id="9816309at2"/>
<keyword evidence="5" id="KW-0949">S-adenosyl-L-methionine</keyword>
<reference evidence="8" key="1">
    <citation type="submission" date="2016-10" db="EMBL/GenBank/DDBJ databases">
        <authorList>
            <person name="Varghese N."/>
            <person name="Submissions S."/>
        </authorList>
    </citation>
    <scope>NUCLEOTIDE SEQUENCE [LARGE SCALE GENOMIC DNA]</scope>
    <source>
        <strain evidence="8">ATCC 700379</strain>
    </source>
</reference>
<dbReference type="EMBL" id="FOOY01000003">
    <property type="protein sequence ID" value="SFF95560.1"/>
    <property type="molecule type" value="Genomic_DNA"/>
</dbReference>
<dbReference type="Gene3D" id="1.10.155.10">
    <property type="entry name" value="Chemotaxis receptor methyltransferase CheR, N-terminal domain"/>
    <property type="match status" value="1"/>
</dbReference>
<dbReference type="PROSITE" id="PS50123">
    <property type="entry name" value="CHER"/>
    <property type="match status" value="1"/>
</dbReference>
<feature type="domain" description="CheR-type methyltransferase" evidence="6">
    <location>
        <begin position="1"/>
        <end position="261"/>
    </location>
</feature>
<evidence type="ECO:0000256" key="2">
    <source>
        <dbReference type="ARBA" id="ARBA00012534"/>
    </source>
</evidence>
<dbReference type="AlphaFoldDB" id="A0A1I2MXF0"/>
<evidence type="ECO:0000313" key="8">
    <source>
        <dbReference type="Proteomes" id="UP000198752"/>
    </source>
</evidence>
<protein>
    <recommendedName>
        <fullName evidence="2">protein-glutamate O-methyltransferase</fullName>
        <ecNumber evidence="2">2.1.1.80</ecNumber>
    </recommendedName>
</protein>
<dbReference type="CDD" id="cd02440">
    <property type="entry name" value="AdoMet_MTases"/>
    <property type="match status" value="1"/>
</dbReference>
<evidence type="ECO:0000256" key="4">
    <source>
        <dbReference type="ARBA" id="ARBA00022679"/>
    </source>
</evidence>
<evidence type="ECO:0000256" key="5">
    <source>
        <dbReference type="ARBA" id="ARBA00022691"/>
    </source>
</evidence>
<dbReference type="InterPro" id="IPR036804">
    <property type="entry name" value="CheR_N_sf"/>
</dbReference>
<dbReference type="Pfam" id="PF03705">
    <property type="entry name" value="CheR_N"/>
    <property type="match status" value="1"/>
</dbReference>
<accession>A0A1I2MXF0</accession>
<dbReference type="SMART" id="SM00138">
    <property type="entry name" value="MeTrc"/>
    <property type="match status" value="1"/>
</dbReference>
<dbReference type="STRING" id="269670.SAMN02982927_00122"/>
<dbReference type="SUPFAM" id="SSF47757">
    <property type="entry name" value="Chemotaxis receptor methyltransferase CheR, N-terminal domain"/>
    <property type="match status" value="1"/>
</dbReference>